<dbReference type="Proteomes" id="UP001066276">
    <property type="component" value="Chromosome 9"/>
</dbReference>
<reference evidence="1" key="1">
    <citation type="journal article" date="2022" name="bioRxiv">
        <title>Sequencing and chromosome-scale assembly of the giantPleurodeles waltlgenome.</title>
        <authorList>
            <person name="Brown T."/>
            <person name="Elewa A."/>
            <person name="Iarovenko S."/>
            <person name="Subramanian E."/>
            <person name="Araus A.J."/>
            <person name="Petzold A."/>
            <person name="Susuki M."/>
            <person name="Suzuki K.-i.T."/>
            <person name="Hayashi T."/>
            <person name="Toyoda A."/>
            <person name="Oliveira C."/>
            <person name="Osipova E."/>
            <person name="Leigh N.D."/>
            <person name="Simon A."/>
            <person name="Yun M.H."/>
        </authorList>
    </citation>
    <scope>NUCLEOTIDE SEQUENCE</scope>
    <source>
        <strain evidence="1">20211129_DDA</strain>
        <tissue evidence="1">Liver</tissue>
    </source>
</reference>
<dbReference type="AlphaFoldDB" id="A0AAV7MUF2"/>
<gene>
    <name evidence="1" type="ORF">NDU88_003776</name>
</gene>
<protein>
    <submittedName>
        <fullName evidence="1">Uncharacterized protein</fullName>
    </submittedName>
</protein>
<name>A0AAV7MUF2_PLEWA</name>
<dbReference type="EMBL" id="JANPWB010000013">
    <property type="protein sequence ID" value="KAJ1106375.1"/>
    <property type="molecule type" value="Genomic_DNA"/>
</dbReference>
<keyword evidence="2" id="KW-1185">Reference proteome</keyword>
<proteinExistence type="predicted"/>
<organism evidence="1 2">
    <name type="scientific">Pleurodeles waltl</name>
    <name type="common">Iberian ribbed newt</name>
    <dbReference type="NCBI Taxonomy" id="8319"/>
    <lineage>
        <taxon>Eukaryota</taxon>
        <taxon>Metazoa</taxon>
        <taxon>Chordata</taxon>
        <taxon>Craniata</taxon>
        <taxon>Vertebrata</taxon>
        <taxon>Euteleostomi</taxon>
        <taxon>Amphibia</taxon>
        <taxon>Batrachia</taxon>
        <taxon>Caudata</taxon>
        <taxon>Salamandroidea</taxon>
        <taxon>Salamandridae</taxon>
        <taxon>Pleurodelinae</taxon>
        <taxon>Pleurodeles</taxon>
    </lineage>
</organism>
<comment type="caution">
    <text evidence="1">The sequence shown here is derived from an EMBL/GenBank/DDBJ whole genome shotgun (WGS) entry which is preliminary data.</text>
</comment>
<sequence>MIRMVGDAIPQVEQLSAVQSEVADTLHQRNRDSGQMSAKREGRHRHLQVAIWYWPEKGTWEVSFICRSGEGNEVLDYSMANRKKPYFILGRYA</sequence>
<accession>A0AAV7MUF2</accession>
<evidence type="ECO:0000313" key="1">
    <source>
        <dbReference type="EMBL" id="KAJ1106375.1"/>
    </source>
</evidence>
<evidence type="ECO:0000313" key="2">
    <source>
        <dbReference type="Proteomes" id="UP001066276"/>
    </source>
</evidence>